<dbReference type="AlphaFoldDB" id="A0A2N7IIJ0"/>
<gene>
    <name evidence="1" type="ORF">BCT74_20560</name>
</gene>
<dbReference type="Proteomes" id="UP000235746">
    <property type="component" value="Unassembled WGS sequence"/>
</dbReference>
<evidence type="ECO:0000313" key="1">
    <source>
        <dbReference type="EMBL" id="PML57228.1"/>
    </source>
</evidence>
<reference evidence="2" key="1">
    <citation type="submission" date="2016-07" db="EMBL/GenBank/DDBJ databases">
        <title>Nontailed viruses are major unrecognized killers of bacteria in the ocean.</title>
        <authorList>
            <person name="Kauffman K."/>
            <person name="Hussain F."/>
            <person name="Yang J."/>
            <person name="Arevalo P."/>
            <person name="Brown J."/>
            <person name="Cutler M."/>
            <person name="Kelly L."/>
            <person name="Polz M.F."/>
        </authorList>
    </citation>
    <scope>NUCLEOTIDE SEQUENCE [LARGE SCALE GENOMIC DNA]</scope>
    <source>
        <strain evidence="2">10N.261.51.B8</strain>
    </source>
</reference>
<evidence type="ECO:0000313" key="2">
    <source>
        <dbReference type="Proteomes" id="UP000235746"/>
    </source>
</evidence>
<protein>
    <submittedName>
        <fullName evidence="1">Uncharacterized protein</fullName>
    </submittedName>
</protein>
<name>A0A2N7IIJ0_9VIBR</name>
<dbReference type="EMBL" id="MCYL01000012">
    <property type="protein sequence ID" value="PML57228.1"/>
    <property type="molecule type" value="Genomic_DNA"/>
</dbReference>
<organism evidence="1 2">
    <name type="scientific">Vibrio lentus</name>
    <dbReference type="NCBI Taxonomy" id="136468"/>
    <lineage>
        <taxon>Bacteria</taxon>
        <taxon>Pseudomonadati</taxon>
        <taxon>Pseudomonadota</taxon>
        <taxon>Gammaproteobacteria</taxon>
        <taxon>Vibrionales</taxon>
        <taxon>Vibrionaceae</taxon>
        <taxon>Vibrio</taxon>
    </lineage>
</organism>
<comment type="caution">
    <text evidence="1">The sequence shown here is derived from an EMBL/GenBank/DDBJ whole genome shotgun (WGS) entry which is preliminary data.</text>
</comment>
<sequence>MLEDMREFSPPTPPSVSSSQRMWCVWWLSQNVHSFSNVAIEILLDNVSVSTTWNDVMDRIIPENGIANNQKRFFRPVFVALVTNAARKKVVKLPAHLRWEAKVVEEIKALTPLSSCFPKLGLEVMAESSESRCAIFEGYFEPKLNGLKIKPKSMSANSNLIARYMFTRGIESFEEMTVDSFVDFRIESYIDRPKTDMPWRIFCEAYEHNGFLPKGWVDECVEKYAQLKSLSVAKVNIDKGDIPSKRNGYFSNTYGQFMSMPKAAIRPELGEFYGKGVKTLYTPETGLDVVTFGEFSMPRKIDIYQTEHLPEDNPWKLAQTGWLSLTDIERNTAKYRGNALAYLNAYLFAYLPFFFKEHPETLFEYPETPSMFLGCIFAKTDPVLDQTYKTKAAKVGKKVIYPLSLLSFIEGLTNSSSLKPTKKNASNGLRDICSVHRRFFESVKGRYGDLDGYNIKSNPIPKLKHVGYKASSQSVKATFNLGYWVIFRIFIKELAKAATFIAAREVAKNLDLVESRKLTQVNDDLCKIEGFKHLKSVTYVPSKSSFKIPKSIDIGGKELEIGEISFPDWLHGRSKKIEVGKYKAKVDLPNYFDFNLVTVSAYAAQRSSNSAYLCADTFDEDYIPSNAKDPTTKHVPLRVRTDKVKVDGLESHIQEDAMMVLRHVKEIRKHFSNKAFVEPLAYQDNELSVHGSFRPLLQSTNSHRDTHVNLSPYVYMYEKWLKRHGIPFETELTLTPTNLQVDQFEVVRAHKLDGIAKVKLIEYEGMSIPIPFTALKPKTGLTPHSLRVQLVTVIKITTGDNEAVRLLTGQADGTIGLYTKASPQDAVALAKVGKELNESKDVASVTDIAITEDVLIKTLSSMDEGNKDLPFFAEDGAALTALRESGGMGLAINYTHICPYNNKCTKEVIALHGDMNCHECTHACITSHNKVAIAAAAMKALDEMKEYAGLMNVSTNENERKQFEAKYIEQMNIFSHWSARHNHILNHPDKFVIAGFDALQQYKYVPESQFSNGLLAKMEAVKGAPSLQSSSLKVVANMIAHQISLKVQQQTLPALQAETQAMLRFNPVNYVVSNLKMLAQLNDTTPEALLESFDSMDTNISLLEELQIG</sequence>
<proteinExistence type="predicted"/>
<accession>A0A2N7IIJ0</accession>